<dbReference type="GO" id="GO:0016829">
    <property type="term" value="F:lyase activity"/>
    <property type="evidence" value="ECO:0007669"/>
    <property type="project" value="UniProtKB-KW"/>
</dbReference>
<keyword evidence="7 11" id="KW-0456">Lyase</keyword>
<feature type="domain" description="Glutamine amidotransferase" evidence="13">
    <location>
        <begin position="21"/>
        <end position="216"/>
    </location>
</feature>
<dbReference type="UniPathway" id="UPA00031">
    <property type="reaction ID" value="UER00010"/>
</dbReference>
<dbReference type="InterPro" id="IPR017926">
    <property type="entry name" value="GATASE"/>
</dbReference>
<dbReference type="GO" id="GO:0000107">
    <property type="term" value="F:imidazoleglycerol-phosphate synthase activity"/>
    <property type="evidence" value="ECO:0007669"/>
    <property type="project" value="UniProtKB-UniRule"/>
</dbReference>
<keyword evidence="14" id="KW-0808">Transferase</keyword>
<keyword evidence="3 11" id="KW-0028">Amino-acid biosynthesis</keyword>
<evidence type="ECO:0000256" key="1">
    <source>
        <dbReference type="ARBA" id="ARBA00005091"/>
    </source>
</evidence>
<sequence>MTSESVSPPGFSLRRGPRVALLDYGSGNLHSASRALASVGARVEITADQQVIAAADGLVVPGVGAFAACMDGLVNVDGPSLIADALADGRPVLGICVGHQVLFSSGVEHRVASTGCQLYPGLVEKLHAPRLPHIGWNTVEAGPGSRLFDGVADEFFYFVHSYAVRDASGLPADAIVTWAEVGGDRFVAAVEWNGLSSTQFHPEKSGEAGGRLLRNWLDGFDKRF</sequence>
<dbReference type="RefSeq" id="WP_243831748.1">
    <property type="nucleotide sequence ID" value="NZ_CP171129.1"/>
</dbReference>
<evidence type="ECO:0000313" key="15">
    <source>
        <dbReference type="Proteomes" id="UP000295371"/>
    </source>
</evidence>
<evidence type="ECO:0000256" key="12">
    <source>
        <dbReference type="PIRSR" id="PIRSR000495-1"/>
    </source>
</evidence>
<dbReference type="Proteomes" id="UP000295371">
    <property type="component" value="Unassembled WGS sequence"/>
</dbReference>
<evidence type="ECO:0000313" key="14">
    <source>
        <dbReference type="EMBL" id="TDT33516.1"/>
    </source>
</evidence>
<dbReference type="SUPFAM" id="SSF52317">
    <property type="entry name" value="Class I glutamine amidotransferase-like"/>
    <property type="match status" value="1"/>
</dbReference>
<keyword evidence="5 11" id="KW-0315">Glutamine amidotransferase</keyword>
<comment type="catalytic activity">
    <reaction evidence="9 11">
        <text>5-[(5-phospho-1-deoxy-D-ribulos-1-ylimino)methylamino]-1-(5-phospho-beta-D-ribosyl)imidazole-4-carboxamide + L-glutamine = D-erythro-1-(imidazol-4-yl)glycerol 3-phosphate + 5-amino-1-(5-phospho-beta-D-ribosyl)imidazole-4-carboxamide + L-glutamate + H(+)</text>
        <dbReference type="Rhea" id="RHEA:24793"/>
        <dbReference type="ChEBI" id="CHEBI:15378"/>
        <dbReference type="ChEBI" id="CHEBI:29985"/>
        <dbReference type="ChEBI" id="CHEBI:58278"/>
        <dbReference type="ChEBI" id="CHEBI:58359"/>
        <dbReference type="ChEBI" id="CHEBI:58475"/>
        <dbReference type="ChEBI" id="CHEBI:58525"/>
        <dbReference type="EC" id="4.3.2.10"/>
    </reaction>
</comment>
<dbReference type="EMBL" id="SOAW01000001">
    <property type="protein sequence ID" value="TDT33516.1"/>
    <property type="molecule type" value="Genomic_DNA"/>
</dbReference>
<comment type="pathway">
    <text evidence="1 11">Amino-acid biosynthesis; L-histidine biosynthesis; L-histidine from 5-phospho-alpha-D-ribose 1-diphosphate: step 5/9.</text>
</comment>
<keyword evidence="15" id="KW-1185">Reference proteome</keyword>
<protein>
    <recommendedName>
        <fullName evidence="11">Imidazole glycerol phosphate synthase subunit HisH</fullName>
        <ecNumber evidence="11">4.3.2.10</ecNumber>
    </recommendedName>
    <alternativeName>
        <fullName evidence="11">IGP synthase glutaminase subunit</fullName>
        <ecNumber evidence="11">3.5.1.2</ecNumber>
    </alternativeName>
    <alternativeName>
        <fullName evidence="11">IGP synthase subunit HisH</fullName>
    </alternativeName>
    <alternativeName>
        <fullName evidence="11">ImGP synthase subunit HisH</fullName>
        <shortName evidence="11">IGPS subunit HisH</shortName>
    </alternativeName>
</protein>
<name>A0A4R7J9F4_9ACTN</name>
<evidence type="ECO:0000256" key="9">
    <source>
        <dbReference type="ARBA" id="ARBA00047838"/>
    </source>
</evidence>
<dbReference type="EC" id="4.3.2.10" evidence="11"/>
<feature type="active site" evidence="11 12">
    <location>
        <position position="203"/>
    </location>
</feature>
<dbReference type="PRINTS" id="PR00096">
    <property type="entry name" value="GATASE"/>
</dbReference>
<dbReference type="AlphaFoldDB" id="A0A4R7J9F4"/>
<dbReference type="GO" id="GO:0000105">
    <property type="term" value="P:L-histidine biosynthetic process"/>
    <property type="evidence" value="ECO:0007669"/>
    <property type="project" value="UniProtKB-UniRule"/>
</dbReference>
<evidence type="ECO:0000256" key="6">
    <source>
        <dbReference type="ARBA" id="ARBA00023102"/>
    </source>
</evidence>
<comment type="subcellular location">
    <subcellularLocation>
        <location evidence="11">Cytoplasm</location>
    </subcellularLocation>
</comment>
<dbReference type="Pfam" id="PF00117">
    <property type="entry name" value="GATase"/>
    <property type="match status" value="1"/>
</dbReference>
<evidence type="ECO:0000259" key="13">
    <source>
        <dbReference type="Pfam" id="PF00117"/>
    </source>
</evidence>
<keyword evidence="6 11" id="KW-0368">Histidine biosynthesis</keyword>
<dbReference type="NCBIfam" id="TIGR01855">
    <property type="entry name" value="IMP_synth_hisH"/>
    <property type="match status" value="1"/>
</dbReference>
<dbReference type="PROSITE" id="PS51273">
    <property type="entry name" value="GATASE_TYPE_1"/>
    <property type="match status" value="1"/>
</dbReference>
<dbReference type="PIRSF" id="PIRSF000495">
    <property type="entry name" value="Amidotransf_hisH"/>
    <property type="match status" value="1"/>
</dbReference>
<evidence type="ECO:0000256" key="4">
    <source>
        <dbReference type="ARBA" id="ARBA00022801"/>
    </source>
</evidence>
<feature type="active site" evidence="11 12">
    <location>
        <position position="201"/>
    </location>
</feature>
<proteinExistence type="inferred from homology"/>
<comment type="caution">
    <text evidence="14">The sequence shown here is derived from an EMBL/GenBank/DDBJ whole genome shotgun (WGS) entry which is preliminary data.</text>
</comment>
<dbReference type="HAMAP" id="MF_00278">
    <property type="entry name" value="HisH"/>
    <property type="match status" value="1"/>
</dbReference>
<dbReference type="InterPro" id="IPR029062">
    <property type="entry name" value="Class_I_gatase-like"/>
</dbReference>
<feature type="active site" description="Nucleophile" evidence="11 12">
    <location>
        <position position="96"/>
    </location>
</feature>
<keyword evidence="11" id="KW-0963">Cytoplasm</keyword>
<accession>A0A4R7J9F4</accession>
<evidence type="ECO:0000256" key="11">
    <source>
        <dbReference type="HAMAP-Rule" id="MF_00278"/>
    </source>
</evidence>
<dbReference type="PANTHER" id="PTHR42701:SF1">
    <property type="entry name" value="IMIDAZOLE GLYCEROL PHOSPHATE SYNTHASE SUBUNIT HISH"/>
    <property type="match status" value="1"/>
</dbReference>
<comment type="catalytic activity">
    <reaction evidence="10 11">
        <text>L-glutamine + H2O = L-glutamate + NH4(+)</text>
        <dbReference type="Rhea" id="RHEA:15889"/>
        <dbReference type="ChEBI" id="CHEBI:15377"/>
        <dbReference type="ChEBI" id="CHEBI:28938"/>
        <dbReference type="ChEBI" id="CHEBI:29985"/>
        <dbReference type="ChEBI" id="CHEBI:58359"/>
        <dbReference type="EC" id="3.5.1.2"/>
    </reaction>
</comment>
<comment type="subunit">
    <text evidence="2 11">Heterodimer of HisH and HisF.</text>
</comment>
<evidence type="ECO:0000256" key="8">
    <source>
        <dbReference type="ARBA" id="ARBA00025299"/>
    </source>
</evidence>
<dbReference type="GO" id="GO:0004359">
    <property type="term" value="F:glutaminase activity"/>
    <property type="evidence" value="ECO:0007669"/>
    <property type="project" value="UniProtKB-EC"/>
</dbReference>
<gene>
    <name evidence="11" type="primary">hisH</name>
    <name evidence="14" type="ORF">CLV29_1134</name>
</gene>
<evidence type="ECO:0000256" key="2">
    <source>
        <dbReference type="ARBA" id="ARBA00011152"/>
    </source>
</evidence>
<dbReference type="EC" id="3.5.1.2" evidence="11"/>
<keyword evidence="4 11" id="KW-0378">Hydrolase</keyword>
<dbReference type="CDD" id="cd01748">
    <property type="entry name" value="GATase1_IGP_Synthase"/>
    <property type="match status" value="1"/>
</dbReference>
<evidence type="ECO:0000256" key="7">
    <source>
        <dbReference type="ARBA" id="ARBA00023239"/>
    </source>
</evidence>
<evidence type="ECO:0000256" key="5">
    <source>
        <dbReference type="ARBA" id="ARBA00022962"/>
    </source>
</evidence>
<evidence type="ECO:0000256" key="10">
    <source>
        <dbReference type="ARBA" id="ARBA00049534"/>
    </source>
</evidence>
<dbReference type="GO" id="GO:0005737">
    <property type="term" value="C:cytoplasm"/>
    <property type="evidence" value="ECO:0007669"/>
    <property type="project" value="UniProtKB-SubCell"/>
</dbReference>
<dbReference type="Gene3D" id="3.40.50.880">
    <property type="match status" value="1"/>
</dbReference>
<dbReference type="PANTHER" id="PTHR42701">
    <property type="entry name" value="IMIDAZOLE GLYCEROL PHOSPHATE SYNTHASE SUBUNIT HISH"/>
    <property type="match status" value="1"/>
</dbReference>
<dbReference type="InterPro" id="IPR010139">
    <property type="entry name" value="Imidazole-glycPsynth_HisH"/>
</dbReference>
<organism evidence="14 15">
    <name type="scientific">Naumannella halotolerans</name>
    <dbReference type="NCBI Taxonomy" id="993414"/>
    <lineage>
        <taxon>Bacteria</taxon>
        <taxon>Bacillati</taxon>
        <taxon>Actinomycetota</taxon>
        <taxon>Actinomycetes</taxon>
        <taxon>Propionibacteriales</taxon>
        <taxon>Propionibacteriaceae</taxon>
        <taxon>Naumannella</taxon>
    </lineage>
</organism>
<comment type="function">
    <text evidence="8 11">IGPS catalyzes the conversion of PRFAR and glutamine to IGP, AICAR and glutamate. The HisH subunit catalyzes the hydrolysis of glutamine to glutamate and ammonia as part of the synthesis of IGP and AICAR. The resulting ammonia molecule is channeled to the active site of HisF.</text>
</comment>
<reference evidence="14 15" key="1">
    <citation type="submission" date="2019-03" db="EMBL/GenBank/DDBJ databases">
        <title>Genomic Encyclopedia of Archaeal and Bacterial Type Strains, Phase II (KMG-II): from individual species to whole genera.</title>
        <authorList>
            <person name="Goeker M."/>
        </authorList>
    </citation>
    <scope>NUCLEOTIDE SEQUENCE [LARGE SCALE GENOMIC DNA]</scope>
    <source>
        <strain evidence="14 15">DSM 24323</strain>
    </source>
</reference>
<evidence type="ECO:0000256" key="3">
    <source>
        <dbReference type="ARBA" id="ARBA00022605"/>
    </source>
</evidence>